<accession>A0AAW1RRN0</accession>
<evidence type="ECO:0000313" key="3">
    <source>
        <dbReference type="Proteomes" id="UP001485043"/>
    </source>
</evidence>
<dbReference type="EMBL" id="JALJOV010002018">
    <property type="protein sequence ID" value="KAK9836238.1"/>
    <property type="molecule type" value="Genomic_DNA"/>
</dbReference>
<name>A0AAW1RRN0_9CHLO</name>
<organism evidence="2 3">
    <name type="scientific">Apatococcus fuscideae</name>
    <dbReference type="NCBI Taxonomy" id="2026836"/>
    <lineage>
        <taxon>Eukaryota</taxon>
        <taxon>Viridiplantae</taxon>
        <taxon>Chlorophyta</taxon>
        <taxon>core chlorophytes</taxon>
        <taxon>Trebouxiophyceae</taxon>
        <taxon>Chlorellales</taxon>
        <taxon>Chlorellaceae</taxon>
        <taxon>Apatococcus</taxon>
    </lineage>
</organism>
<feature type="compositionally biased region" description="Basic and acidic residues" evidence="1">
    <location>
        <begin position="95"/>
        <end position="107"/>
    </location>
</feature>
<feature type="region of interest" description="Disordered" evidence="1">
    <location>
        <begin position="76"/>
        <end position="129"/>
    </location>
</feature>
<sequence length="129" mass="14451">MNRAPFPSTTPRSARVVLCSAAASFKHHTLKSIFNRCSKRGTTAQLPPLPSETPFLPGNHFINLIDHVFQRHLHQPFPDQPRLPRWSWRGRRQRSWHDDPRYGRGGEEQAGCPSHGTPAPGASCGFSCS</sequence>
<dbReference type="Proteomes" id="UP001485043">
    <property type="component" value="Unassembled WGS sequence"/>
</dbReference>
<gene>
    <name evidence="2" type="ORF">WJX84_008643</name>
</gene>
<comment type="caution">
    <text evidence="2">The sequence shown here is derived from an EMBL/GenBank/DDBJ whole genome shotgun (WGS) entry which is preliminary data.</text>
</comment>
<keyword evidence="3" id="KW-1185">Reference proteome</keyword>
<dbReference type="AlphaFoldDB" id="A0AAW1RRN0"/>
<reference evidence="2 3" key="1">
    <citation type="journal article" date="2024" name="Nat. Commun.">
        <title>Phylogenomics reveals the evolutionary origins of lichenization in chlorophyte algae.</title>
        <authorList>
            <person name="Puginier C."/>
            <person name="Libourel C."/>
            <person name="Otte J."/>
            <person name="Skaloud P."/>
            <person name="Haon M."/>
            <person name="Grisel S."/>
            <person name="Petersen M."/>
            <person name="Berrin J.G."/>
            <person name="Delaux P.M."/>
            <person name="Dal Grande F."/>
            <person name="Keller J."/>
        </authorList>
    </citation>
    <scope>NUCLEOTIDE SEQUENCE [LARGE SCALE GENOMIC DNA]</scope>
    <source>
        <strain evidence="2 3">SAG 2523</strain>
    </source>
</reference>
<evidence type="ECO:0000256" key="1">
    <source>
        <dbReference type="SAM" id="MobiDB-lite"/>
    </source>
</evidence>
<protein>
    <submittedName>
        <fullName evidence="2">Uncharacterized protein</fullName>
    </submittedName>
</protein>
<proteinExistence type="predicted"/>
<evidence type="ECO:0000313" key="2">
    <source>
        <dbReference type="EMBL" id="KAK9836238.1"/>
    </source>
</evidence>